<dbReference type="AlphaFoldDB" id="A0A2T0NCA6"/>
<dbReference type="EMBL" id="PVNG01000001">
    <property type="protein sequence ID" value="PRX70617.1"/>
    <property type="molecule type" value="Genomic_DNA"/>
</dbReference>
<sequence>MGGVTRMARTLGLVTAGAAVGGVLAGGGFAAARQFGWTGAALTVVTEGRSLSPGVLSTNVVCPRGHRAVGGGYAYHGDHNREEPVIVEVNAPQDISDPPDGVPEAWSLVFLSSKKKRVTVEVHAVCTSR</sequence>
<name>A0A2T0NCA6_9ACTN</name>
<reference evidence="1 2" key="1">
    <citation type="submission" date="2018-03" db="EMBL/GenBank/DDBJ databases">
        <title>Genomic Encyclopedia of Type Strains, Phase III (KMG-III): the genomes of soil and plant-associated and newly described type strains.</title>
        <authorList>
            <person name="Whitman W."/>
        </authorList>
    </citation>
    <scope>NUCLEOTIDE SEQUENCE [LARGE SCALE GENOMIC DNA]</scope>
    <source>
        <strain evidence="1 2">CGMCC 4.7104</strain>
    </source>
</reference>
<evidence type="ECO:0000313" key="2">
    <source>
        <dbReference type="Proteomes" id="UP000238312"/>
    </source>
</evidence>
<comment type="caution">
    <text evidence="1">The sequence shown here is derived from an EMBL/GenBank/DDBJ whole genome shotgun (WGS) entry which is preliminary data.</text>
</comment>
<dbReference type="Proteomes" id="UP000238312">
    <property type="component" value="Unassembled WGS sequence"/>
</dbReference>
<protein>
    <submittedName>
        <fullName evidence="1">Uncharacterized protein</fullName>
    </submittedName>
</protein>
<organism evidence="1 2">
    <name type="scientific">Nonomuraea fuscirosea</name>
    <dbReference type="NCBI Taxonomy" id="1291556"/>
    <lineage>
        <taxon>Bacteria</taxon>
        <taxon>Bacillati</taxon>
        <taxon>Actinomycetota</taxon>
        <taxon>Actinomycetes</taxon>
        <taxon>Streptosporangiales</taxon>
        <taxon>Streptosporangiaceae</taxon>
        <taxon>Nonomuraea</taxon>
    </lineage>
</organism>
<proteinExistence type="predicted"/>
<keyword evidence="2" id="KW-1185">Reference proteome</keyword>
<gene>
    <name evidence="1" type="ORF">B0I32_101712</name>
</gene>
<accession>A0A2T0NCA6</accession>
<evidence type="ECO:0000313" key="1">
    <source>
        <dbReference type="EMBL" id="PRX70617.1"/>
    </source>
</evidence>